<feature type="transmembrane region" description="Helical" evidence="6">
    <location>
        <begin position="218"/>
        <end position="237"/>
    </location>
</feature>
<name>A0A9P3GMP0_9APHY</name>
<keyword evidence="5 6" id="KW-0472">Membrane</keyword>
<dbReference type="Pfam" id="PF13347">
    <property type="entry name" value="MFS_2"/>
    <property type="match status" value="1"/>
</dbReference>
<feature type="transmembrane region" description="Helical" evidence="6">
    <location>
        <begin position="104"/>
        <end position="122"/>
    </location>
</feature>
<comment type="caution">
    <text evidence="7">The sequence shown here is derived from an EMBL/GenBank/DDBJ whole genome shotgun (WGS) entry which is preliminary data.</text>
</comment>
<dbReference type="GO" id="GO:0008506">
    <property type="term" value="F:sucrose:proton symporter activity"/>
    <property type="evidence" value="ECO:0007669"/>
    <property type="project" value="TreeGrafter"/>
</dbReference>
<feature type="transmembrane region" description="Helical" evidence="6">
    <location>
        <begin position="401"/>
        <end position="423"/>
    </location>
</feature>
<gene>
    <name evidence="7" type="ORF">PsYK624_124790</name>
</gene>
<feature type="transmembrane region" description="Helical" evidence="6">
    <location>
        <begin position="270"/>
        <end position="290"/>
    </location>
</feature>
<feature type="transmembrane region" description="Helical" evidence="6">
    <location>
        <begin position="181"/>
        <end position="198"/>
    </location>
</feature>
<feature type="transmembrane region" description="Helical" evidence="6">
    <location>
        <begin position="614"/>
        <end position="633"/>
    </location>
</feature>
<evidence type="ECO:0000256" key="5">
    <source>
        <dbReference type="ARBA" id="ARBA00023136"/>
    </source>
</evidence>
<keyword evidence="8" id="KW-1185">Reference proteome</keyword>
<keyword evidence="2" id="KW-0813">Transport</keyword>
<feature type="transmembrane region" description="Helical" evidence="6">
    <location>
        <begin position="546"/>
        <end position="573"/>
    </location>
</feature>
<dbReference type="EMBL" id="BPQB01000058">
    <property type="protein sequence ID" value="GJE96285.1"/>
    <property type="molecule type" value="Genomic_DNA"/>
</dbReference>
<feature type="transmembrane region" description="Helical" evidence="6">
    <location>
        <begin position="69"/>
        <end position="92"/>
    </location>
</feature>
<dbReference type="Gene3D" id="1.20.1250.20">
    <property type="entry name" value="MFS general substrate transporter like domains"/>
    <property type="match status" value="1"/>
</dbReference>
<dbReference type="InterPro" id="IPR036259">
    <property type="entry name" value="MFS_trans_sf"/>
</dbReference>
<evidence type="ECO:0000313" key="7">
    <source>
        <dbReference type="EMBL" id="GJE96285.1"/>
    </source>
</evidence>
<dbReference type="GO" id="GO:0005886">
    <property type="term" value="C:plasma membrane"/>
    <property type="evidence" value="ECO:0007669"/>
    <property type="project" value="TreeGrafter"/>
</dbReference>
<dbReference type="OrthoDB" id="28755at2759"/>
<evidence type="ECO:0000256" key="3">
    <source>
        <dbReference type="ARBA" id="ARBA00022692"/>
    </source>
</evidence>
<sequence length="643" mass="69379">MTGFAALPVAEEGGQDDGVQLVGISKILGPGWLQLPALTVGLLGVQMLWSVEMSYGTPYLISLGLSKSAVAMVFLAGPISGLVVQPLIGVLADHSKSRFGRRRPYMLAGVVICTAAMLLLGFTRPFATIFTPSGSVANHGLTVGLAILAIFTIDFSINAVQAVDRALLVDTLPSSDQPDGNAWAARMLGIGSVAGYFIGNIDMTKVLPFLGNTELEVLSVVGSFLLVLTHCATAYSVKEKVVVSTNQSDKGTVLKEFKEIWVNIRTLPSVIRQICIIQFFAWIGWFPLLFNTTEFIAELHRKANPGMDPEAAIEEGTRLGSRAMFYHSILALSANVLMPFFVSEAKSRLRIQDKLAIGGKNIWVRWFNKLKVHLASLWAGSHLLFAICMAATFFYTSVFGATFFTTLAGFSWAITQWAPFALLAEAILEDGDEADEVNSIVLDDTRSRMLSDRIEGEDHERQFLVGTDEDEEREALEDDVQSFRSSVSMDTDTQRAKADLFMHNTDARRSHLNVDGPSSSRLSLHVGGEEGAAAVRKGGSLAAKAGIILGIHNIFVVIPQFLITGISSIIFALTSGGEADERAPGDLPTNGTAVDLVGREGAAVRAGGPDSYAYVFRLGGLAAACAFVLTVRLTRHLQHHERA</sequence>
<evidence type="ECO:0000256" key="4">
    <source>
        <dbReference type="ARBA" id="ARBA00022989"/>
    </source>
</evidence>
<dbReference type="PANTHER" id="PTHR19432:SF91">
    <property type="entry name" value="GENERAL ALPHA-GLUCOSIDE PERMEASE"/>
    <property type="match status" value="1"/>
</dbReference>
<evidence type="ECO:0000313" key="8">
    <source>
        <dbReference type="Proteomes" id="UP000703269"/>
    </source>
</evidence>
<proteinExistence type="predicted"/>
<keyword evidence="4 6" id="KW-1133">Transmembrane helix</keyword>
<dbReference type="SUPFAM" id="SSF103473">
    <property type="entry name" value="MFS general substrate transporter"/>
    <property type="match status" value="1"/>
</dbReference>
<dbReference type="AlphaFoldDB" id="A0A9P3GMP0"/>
<keyword evidence="3 6" id="KW-0812">Transmembrane</keyword>
<feature type="transmembrane region" description="Helical" evidence="6">
    <location>
        <begin position="324"/>
        <end position="342"/>
    </location>
</feature>
<feature type="transmembrane region" description="Helical" evidence="6">
    <location>
        <begin position="142"/>
        <end position="160"/>
    </location>
</feature>
<feature type="transmembrane region" description="Helical" evidence="6">
    <location>
        <begin position="375"/>
        <end position="395"/>
    </location>
</feature>
<comment type="subcellular location">
    <subcellularLocation>
        <location evidence="1">Membrane</location>
        <topology evidence="1">Multi-pass membrane protein</topology>
    </subcellularLocation>
</comment>
<dbReference type="Proteomes" id="UP000703269">
    <property type="component" value="Unassembled WGS sequence"/>
</dbReference>
<evidence type="ECO:0000256" key="2">
    <source>
        <dbReference type="ARBA" id="ARBA00022448"/>
    </source>
</evidence>
<evidence type="ECO:0000256" key="6">
    <source>
        <dbReference type="SAM" id="Phobius"/>
    </source>
</evidence>
<organism evidence="7 8">
    <name type="scientific">Phanerochaete sordida</name>
    <dbReference type="NCBI Taxonomy" id="48140"/>
    <lineage>
        <taxon>Eukaryota</taxon>
        <taxon>Fungi</taxon>
        <taxon>Dikarya</taxon>
        <taxon>Basidiomycota</taxon>
        <taxon>Agaricomycotina</taxon>
        <taxon>Agaricomycetes</taxon>
        <taxon>Polyporales</taxon>
        <taxon>Phanerochaetaceae</taxon>
        <taxon>Phanerochaete</taxon>
    </lineage>
</organism>
<accession>A0A9P3GMP0</accession>
<reference evidence="7 8" key="1">
    <citation type="submission" date="2021-08" db="EMBL/GenBank/DDBJ databases">
        <title>Draft Genome Sequence of Phanerochaete sordida strain YK-624.</title>
        <authorList>
            <person name="Mori T."/>
            <person name="Dohra H."/>
            <person name="Suzuki T."/>
            <person name="Kawagishi H."/>
            <person name="Hirai H."/>
        </authorList>
    </citation>
    <scope>NUCLEOTIDE SEQUENCE [LARGE SCALE GENOMIC DNA]</scope>
    <source>
        <strain evidence="7 8">YK-624</strain>
    </source>
</reference>
<dbReference type="PANTHER" id="PTHR19432">
    <property type="entry name" value="SUGAR TRANSPORTER"/>
    <property type="match status" value="1"/>
</dbReference>
<protein>
    <submittedName>
        <fullName evidence="7">MFS general substrate transporter</fullName>
    </submittedName>
</protein>
<evidence type="ECO:0000256" key="1">
    <source>
        <dbReference type="ARBA" id="ARBA00004141"/>
    </source>
</evidence>
<feature type="transmembrane region" description="Helical" evidence="6">
    <location>
        <begin position="31"/>
        <end position="49"/>
    </location>
</feature>